<dbReference type="AlphaFoldDB" id="A0A8T8WDT0"/>
<evidence type="ECO:0000313" key="10">
    <source>
        <dbReference type="EMBL" id="QZP38009.1"/>
    </source>
</evidence>
<keyword evidence="4" id="KW-0547">Nucleotide-binding</keyword>
<dbReference type="RefSeq" id="WP_222607814.1">
    <property type="nucleotide sequence ID" value="NZ_CP081958.1"/>
</dbReference>
<dbReference type="InterPro" id="IPR027417">
    <property type="entry name" value="P-loop_NTPase"/>
</dbReference>
<dbReference type="GO" id="GO:0043190">
    <property type="term" value="C:ATP-binding cassette (ABC) transporter complex"/>
    <property type="evidence" value="ECO:0007669"/>
    <property type="project" value="TreeGrafter"/>
</dbReference>
<accession>A0A8T8WDT0</accession>
<feature type="region of interest" description="Disordered" evidence="8">
    <location>
        <begin position="1"/>
        <end position="54"/>
    </location>
</feature>
<dbReference type="InterPro" id="IPR050095">
    <property type="entry name" value="ECF_ABC_transporter_ATP-bd"/>
</dbReference>
<dbReference type="InterPro" id="IPR003593">
    <property type="entry name" value="AAA+_ATPase"/>
</dbReference>
<comment type="subcellular location">
    <subcellularLocation>
        <location evidence="1">Cell membrane</location>
        <topology evidence="1">Peripheral membrane protein</topology>
    </subcellularLocation>
</comment>
<keyword evidence="11" id="KW-1185">Reference proteome</keyword>
<evidence type="ECO:0000313" key="11">
    <source>
        <dbReference type="Proteomes" id="UP000826254"/>
    </source>
</evidence>
<comment type="function">
    <text evidence="7">Probably part of an ABC transporter complex. Responsible for energy coupling to the transport system.</text>
</comment>
<sequence>MIEVHDLTHRYGNGERTGSRDADASGAGDDASTGGDDADDDDSGNDDSDAGAGATAVRDVSLQIPDGEFLVLAGANGSGKSTLVRHFNGLLDPDGGEVLVDGDPVGDDLVAARTRVGMVFQEPRDCFVAATVARDVAFGPENLGLPRAEIDARVKRALAAVNLAGRGDERIDRLSGGEQERAAVAGALAMEPSHLVLDEPFTGLDEPARESVLAHLVELNRDGTGIVLVTHDLRDVLDPADRLVVLDDGAVAVDAPPSAAVEALDDLPVRRPDPPARLPERC</sequence>
<dbReference type="Proteomes" id="UP000826254">
    <property type="component" value="Chromosome"/>
</dbReference>
<dbReference type="PROSITE" id="PS50893">
    <property type="entry name" value="ABC_TRANSPORTER_2"/>
    <property type="match status" value="1"/>
</dbReference>
<keyword evidence="3" id="KW-0813">Transport</keyword>
<dbReference type="Gene3D" id="3.40.50.300">
    <property type="entry name" value="P-loop containing nucleotide triphosphate hydrolases"/>
    <property type="match status" value="1"/>
</dbReference>
<keyword evidence="6" id="KW-0472">Membrane</keyword>
<dbReference type="PANTHER" id="PTHR43553">
    <property type="entry name" value="HEAVY METAL TRANSPORTER"/>
    <property type="match status" value="1"/>
</dbReference>
<evidence type="ECO:0000256" key="5">
    <source>
        <dbReference type="ARBA" id="ARBA00022840"/>
    </source>
</evidence>
<dbReference type="Pfam" id="PF00005">
    <property type="entry name" value="ABC_tran"/>
    <property type="match status" value="1"/>
</dbReference>
<feature type="domain" description="ABC transporter" evidence="9">
    <location>
        <begin position="38"/>
        <end position="273"/>
    </location>
</feature>
<dbReference type="SMART" id="SM00382">
    <property type="entry name" value="AAA"/>
    <property type="match status" value="1"/>
</dbReference>
<gene>
    <name evidence="10" type="ORF">K6T50_02250</name>
</gene>
<dbReference type="GO" id="GO:0016887">
    <property type="term" value="F:ATP hydrolysis activity"/>
    <property type="evidence" value="ECO:0007669"/>
    <property type="project" value="InterPro"/>
</dbReference>
<evidence type="ECO:0000259" key="9">
    <source>
        <dbReference type="PROSITE" id="PS50893"/>
    </source>
</evidence>
<proteinExistence type="inferred from homology"/>
<protein>
    <submittedName>
        <fullName evidence="10">Energy-coupling factor ABC transporter ATP-binding protein</fullName>
    </submittedName>
</protein>
<comment type="similarity">
    <text evidence="2">Belongs to the ABC transporter superfamily.</text>
</comment>
<evidence type="ECO:0000256" key="8">
    <source>
        <dbReference type="SAM" id="MobiDB-lite"/>
    </source>
</evidence>
<dbReference type="KEGG" id="hmp:K6T50_02250"/>
<evidence type="ECO:0000256" key="4">
    <source>
        <dbReference type="ARBA" id="ARBA00022741"/>
    </source>
</evidence>
<evidence type="ECO:0000256" key="6">
    <source>
        <dbReference type="ARBA" id="ARBA00023136"/>
    </source>
</evidence>
<dbReference type="GO" id="GO:0005524">
    <property type="term" value="F:ATP binding"/>
    <property type="evidence" value="ECO:0007669"/>
    <property type="project" value="UniProtKB-KW"/>
</dbReference>
<keyword evidence="5 10" id="KW-0067">ATP-binding</keyword>
<dbReference type="InterPro" id="IPR015856">
    <property type="entry name" value="ABC_transpr_CbiO/EcfA_su"/>
</dbReference>
<feature type="compositionally biased region" description="Acidic residues" evidence="8">
    <location>
        <begin position="36"/>
        <end position="49"/>
    </location>
</feature>
<dbReference type="SUPFAM" id="SSF52540">
    <property type="entry name" value="P-loop containing nucleoside triphosphate hydrolases"/>
    <property type="match status" value="1"/>
</dbReference>
<dbReference type="EMBL" id="CP081958">
    <property type="protein sequence ID" value="QZP38009.1"/>
    <property type="molecule type" value="Genomic_DNA"/>
</dbReference>
<dbReference type="GO" id="GO:0042626">
    <property type="term" value="F:ATPase-coupled transmembrane transporter activity"/>
    <property type="evidence" value="ECO:0007669"/>
    <property type="project" value="TreeGrafter"/>
</dbReference>
<dbReference type="InterPro" id="IPR003439">
    <property type="entry name" value="ABC_transporter-like_ATP-bd"/>
</dbReference>
<dbReference type="PANTHER" id="PTHR43553:SF24">
    <property type="entry name" value="ENERGY-COUPLING FACTOR TRANSPORTER ATP-BINDING PROTEIN ECFA1"/>
    <property type="match status" value="1"/>
</dbReference>
<dbReference type="CDD" id="cd03225">
    <property type="entry name" value="ABC_cobalt_CbiO_domain1"/>
    <property type="match status" value="1"/>
</dbReference>
<feature type="compositionally biased region" description="Basic and acidic residues" evidence="8">
    <location>
        <begin position="1"/>
        <end position="23"/>
    </location>
</feature>
<reference evidence="10 11" key="1">
    <citation type="journal article" date="2021" name="Int. J. Syst. Evol. Microbiol.">
        <title>Halobaculum halophilum sp. nov. and Halobaculum salinum sp. nov., isolated from salt lake and saline soil.</title>
        <authorList>
            <person name="Cui H.L."/>
            <person name="Shi X.W."/>
            <person name="Yin X.M."/>
            <person name="Yang X.Y."/>
            <person name="Hou J."/>
            <person name="Zhu L."/>
        </authorList>
    </citation>
    <scope>NUCLEOTIDE SEQUENCE [LARGE SCALE GENOMIC DNA]</scope>
    <source>
        <strain evidence="10 11">NBRC 109044</strain>
    </source>
</reference>
<evidence type="ECO:0000256" key="2">
    <source>
        <dbReference type="ARBA" id="ARBA00005417"/>
    </source>
</evidence>
<evidence type="ECO:0000256" key="7">
    <source>
        <dbReference type="ARBA" id="ARBA00025157"/>
    </source>
</evidence>
<evidence type="ECO:0000256" key="1">
    <source>
        <dbReference type="ARBA" id="ARBA00004202"/>
    </source>
</evidence>
<organism evidence="10 11">
    <name type="scientific">Halobaculum magnesiiphilum</name>
    <dbReference type="NCBI Taxonomy" id="1017351"/>
    <lineage>
        <taxon>Archaea</taxon>
        <taxon>Methanobacteriati</taxon>
        <taxon>Methanobacteriota</taxon>
        <taxon>Stenosarchaea group</taxon>
        <taxon>Halobacteria</taxon>
        <taxon>Halobacteriales</taxon>
        <taxon>Haloferacaceae</taxon>
        <taxon>Halobaculum</taxon>
    </lineage>
</organism>
<name>A0A8T8WDT0_9EURY</name>
<feature type="compositionally biased region" description="Low complexity" evidence="8">
    <location>
        <begin position="24"/>
        <end position="35"/>
    </location>
</feature>
<dbReference type="GeneID" id="67176926"/>
<evidence type="ECO:0000256" key="3">
    <source>
        <dbReference type="ARBA" id="ARBA00022448"/>
    </source>
</evidence>